<evidence type="ECO:0000313" key="3">
    <source>
        <dbReference type="Proteomes" id="UP000279275"/>
    </source>
</evidence>
<feature type="transmembrane region" description="Helical" evidence="1">
    <location>
        <begin position="45"/>
        <end position="66"/>
    </location>
</feature>
<dbReference type="Proteomes" id="UP000279275">
    <property type="component" value="Unassembled WGS sequence"/>
</dbReference>
<dbReference type="OrthoDB" id="4827451at2"/>
<feature type="transmembrane region" description="Helical" evidence="1">
    <location>
        <begin position="215"/>
        <end position="234"/>
    </location>
</feature>
<evidence type="ECO:0000256" key="1">
    <source>
        <dbReference type="SAM" id="Phobius"/>
    </source>
</evidence>
<feature type="transmembrane region" description="Helical" evidence="1">
    <location>
        <begin position="133"/>
        <end position="153"/>
    </location>
</feature>
<gene>
    <name evidence="2" type="ORF">EBN03_22930</name>
</gene>
<dbReference type="EMBL" id="RFFH01000011">
    <property type="protein sequence ID" value="RMI30087.1"/>
    <property type="molecule type" value="Genomic_DNA"/>
</dbReference>
<feature type="transmembrane region" description="Helical" evidence="1">
    <location>
        <begin position="192"/>
        <end position="209"/>
    </location>
</feature>
<feature type="transmembrane region" description="Helical" evidence="1">
    <location>
        <begin position="165"/>
        <end position="185"/>
    </location>
</feature>
<organism evidence="2 3">
    <name type="scientific">Nocardia stercoris</name>
    <dbReference type="NCBI Taxonomy" id="2483361"/>
    <lineage>
        <taxon>Bacteria</taxon>
        <taxon>Bacillati</taxon>
        <taxon>Actinomycetota</taxon>
        <taxon>Actinomycetes</taxon>
        <taxon>Mycobacteriales</taxon>
        <taxon>Nocardiaceae</taxon>
        <taxon>Nocardia</taxon>
    </lineage>
</organism>
<comment type="caution">
    <text evidence="2">The sequence shown here is derived from an EMBL/GenBank/DDBJ whole genome shotgun (WGS) entry which is preliminary data.</text>
</comment>
<dbReference type="InterPro" id="IPR046862">
    <property type="entry name" value="Rhomboid_2"/>
</dbReference>
<keyword evidence="1" id="KW-1133">Transmembrane helix</keyword>
<dbReference type="Pfam" id="PF20401">
    <property type="entry name" value="Rhomboid_2"/>
    <property type="match status" value="1"/>
</dbReference>
<reference evidence="2 3" key="1">
    <citation type="submission" date="2018-10" db="EMBL/GenBank/DDBJ databases">
        <title>Isolation from cow dung.</title>
        <authorList>
            <person name="Ling L."/>
        </authorList>
    </citation>
    <scope>NUCLEOTIDE SEQUENCE [LARGE SCALE GENOMIC DNA]</scope>
    <source>
        <strain evidence="2 3">NEAU-LL90</strain>
    </source>
</reference>
<keyword evidence="3" id="KW-1185">Reference proteome</keyword>
<evidence type="ECO:0008006" key="4">
    <source>
        <dbReference type="Google" id="ProtNLM"/>
    </source>
</evidence>
<accession>A0A3M2KX12</accession>
<proteinExistence type="predicted"/>
<feature type="transmembrane region" description="Helical" evidence="1">
    <location>
        <begin position="106"/>
        <end position="126"/>
    </location>
</feature>
<name>A0A3M2KX12_9NOCA</name>
<evidence type="ECO:0000313" key="2">
    <source>
        <dbReference type="EMBL" id="RMI30087.1"/>
    </source>
</evidence>
<dbReference type="RefSeq" id="WP_122190160.1">
    <property type="nucleotide sequence ID" value="NZ_RFFH01000011.1"/>
</dbReference>
<keyword evidence="1" id="KW-0472">Membrane</keyword>
<protein>
    <recommendedName>
        <fullName evidence="4">Rhomboid family intramembrane serine protease</fullName>
    </recommendedName>
</protein>
<sequence>MSFLLRHYRSPWDRTIDPTGIPAAVARWWRQPHRTVRFVELIRAFYGRAPGSCAYAFTVFVTWWTLRGISPTAAHRLILSASTNLHNMRQDPVQVLVASAFWTEGGFPWSVLATCLTVMALAEGWLGTVRWITAFAVGHIGATLAVATGLAFAEHRGLLPVRATVVSDVGASYGFSAVFAVLTFHLGGRLRVLWASGLLAWAVHGVWHGQTFADYGHLTAVLLGFCWGALAVAGSHRLERARDRAVV</sequence>
<keyword evidence="1" id="KW-0812">Transmembrane</keyword>
<dbReference type="AlphaFoldDB" id="A0A3M2KX12"/>